<dbReference type="PANTHER" id="PTHR36206">
    <property type="entry name" value="ASPERCRYPTIN BIOSYNTHESIS CLUSTER-SPECIFIC TRANSCRIPTION REGULATOR ATNN-RELATED"/>
    <property type="match status" value="1"/>
</dbReference>
<feature type="compositionally biased region" description="Low complexity" evidence="7">
    <location>
        <begin position="77"/>
        <end position="87"/>
    </location>
</feature>
<dbReference type="InterPro" id="IPR001138">
    <property type="entry name" value="Zn2Cys6_DnaBD"/>
</dbReference>
<dbReference type="InterPro" id="IPR036864">
    <property type="entry name" value="Zn2-C6_fun-type_DNA-bd_sf"/>
</dbReference>
<feature type="region of interest" description="Disordered" evidence="7">
    <location>
        <begin position="1"/>
        <end position="34"/>
    </location>
</feature>
<evidence type="ECO:0000256" key="1">
    <source>
        <dbReference type="ARBA" id="ARBA00022723"/>
    </source>
</evidence>
<comment type="caution">
    <text evidence="9">The sequence shown here is derived from an EMBL/GenBank/DDBJ whole genome shotgun (WGS) entry which is preliminary data.</text>
</comment>
<dbReference type="Pfam" id="PF00172">
    <property type="entry name" value="Zn_clus"/>
    <property type="match status" value="1"/>
</dbReference>
<feature type="region of interest" description="Disordered" evidence="7">
    <location>
        <begin position="512"/>
        <end position="548"/>
    </location>
</feature>
<keyword evidence="1" id="KW-0479">Metal-binding</keyword>
<dbReference type="PANTHER" id="PTHR36206:SF16">
    <property type="entry name" value="TRANSCRIPTION FACTOR DOMAIN-CONTAINING PROTEIN-RELATED"/>
    <property type="match status" value="1"/>
</dbReference>
<keyword evidence="4" id="KW-0238">DNA-binding</keyword>
<dbReference type="PROSITE" id="PS50048">
    <property type="entry name" value="ZN2_CY6_FUNGAL_2"/>
    <property type="match status" value="1"/>
</dbReference>
<dbReference type="Proteomes" id="UP000803844">
    <property type="component" value="Unassembled WGS sequence"/>
</dbReference>
<dbReference type="EMBL" id="MU032351">
    <property type="protein sequence ID" value="KAF3761759.1"/>
    <property type="molecule type" value="Genomic_DNA"/>
</dbReference>
<dbReference type="SUPFAM" id="SSF57701">
    <property type="entry name" value="Zn2/Cys6 DNA-binding domain"/>
    <property type="match status" value="1"/>
</dbReference>
<dbReference type="InterPro" id="IPR021858">
    <property type="entry name" value="Fun_TF"/>
</dbReference>
<evidence type="ECO:0000259" key="8">
    <source>
        <dbReference type="PROSITE" id="PS50048"/>
    </source>
</evidence>
<keyword evidence="3" id="KW-0805">Transcription regulation</keyword>
<dbReference type="RefSeq" id="XP_040772738.1">
    <property type="nucleotide sequence ID" value="XM_040917807.1"/>
</dbReference>
<dbReference type="GO" id="GO:0003677">
    <property type="term" value="F:DNA binding"/>
    <property type="evidence" value="ECO:0007669"/>
    <property type="project" value="UniProtKB-KW"/>
</dbReference>
<proteinExistence type="predicted"/>
<dbReference type="Pfam" id="PF11951">
    <property type="entry name" value="Fungal_trans_2"/>
    <property type="match status" value="1"/>
</dbReference>
<dbReference type="CDD" id="cd00067">
    <property type="entry name" value="GAL4"/>
    <property type="match status" value="1"/>
</dbReference>
<feature type="compositionally biased region" description="Acidic residues" evidence="7">
    <location>
        <begin position="512"/>
        <end position="523"/>
    </location>
</feature>
<sequence length="604" mass="66759">MDYKKLGQSSLSRPREPQKGARGAGRAKSRVKSGCRTCKIRKVKCDEGRPSCTRCVSTGRVCDGYGVWGGGGRAHTSSSSSSSSSSSPIKPSLVPATPRPTTQDEQCSLEWFRSRTAVKIGGPFVSPFWSTLVLQTGLQEPCVFNAMLALSSAHRRVCIGSYEVGSEAAPDPLEQFTLRQYSKAIGHLLERHAVVVPHERSSIRVALVTCLLFVCLELLRGRYQAGNIHLQNGVKILALLNKDMEQQQEHGAAEGVQHNHTLSNRDRADDWITDAFTRMRLPAVHCGQGDWLPPGKQRSLSSKLPATFASMAQARQSLESFFVHVLHLKRQADRGVAIDNNFATSASKVKSLADIQCRLKAGLTAWLTTYEASRGKLEAQMTAVSRIGYELLFLYYLMACIMADTSLRADDEMAFDSQVARFESLVAHADGVLEAIQAVHATEDPIHGLGARYCLFTADVGWAPPLYYTAIHCRIYRVRVRAIELLRALPSREGVWDSLFAARVAQEVLQVEEEEEEEEEEEVATGRDIFSRGGHALEARPSPDLNLPDGLSSSRRVFDVHVVLPESMDTKVTLTCKRREDDGSCQHMTREIYLDTPRGRQGTG</sequence>
<keyword evidence="5" id="KW-0804">Transcription</keyword>
<dbReference type="AlphaFoldDB" id="A0A9P4XVJ7"/>
<dbReference type="SMART" id="SM00066">
    <property type="entry name" value="GAL4"/>
    <property type="match status" value="1"/>
</dbReference>
<keyword evidence="10" id="KW-1185">Reference proteome</keyword>
<evidence type="ECO:0000256" key="4">
    <source>
        <dbReference type="ARBA" id="ARBA00023125"/>
    </source>
</evidence>
<evidence type="ECO:0000256" key="5">
    <source>
        <dbReference type="ARBA" id="ARBA00023163"/>
    </source>
</evidence>
<keyword evidence="6" id="KW-0539">Nucleus</keyword>
<accession>A0A9P4XVJ7</accession>
<dbReference type="OrthoDB" id="3172332at2759"/>
<evidence type="ECO:0000256" key="2">
    <source>
        <dbReference type="ARBA" id="ARBA00022833"/>
    </source>
</evidence>
<feature type="compositionally biased region" description="Basic residues" evidence="7">
    <location>
        <begin position="25"/>
        <end position="34"/>
    </location>
</feature>
<dbReference type="GO" id="GO:0000981">
    <property type="term" value="F:DNA-binding transcription factor activity, RNA polymerase II-specific"/>
    <property type="evidence" value="ECO:0007669"/>
    <property type="project" value="InterPro"/>
</dbReference>
<gene>
    <name evidence="9" type="ORF">M406DRAFT_266480</name>
</gene>
<feature type="domain" description="Zn(2)-C6 fungal-type" evidence="8">
    <location>
        <begin position="34"/>
        <end position="62"/>
    </location>
</feature>
<dbReference type="PROSITE" id="PS00463">
    <property type="entry name" value="ZN2_CY6_FUNGAL_1"/>
    <property type="match status" value="1"/>
</dbReference>
<evidence type="ECO:0000256" key="7">
    <source>
        <dbReference type="SAM" id="MobiDB-lite"/>
    </source>
</evidence>
<dbReference type="Gene3D" id="4.10.240.10">
    <property type="entry name" value="Zn(2)-C6 fungal-type DNA-binding domain"/>
    <property type="match status" value="1"/>
</dbReference>
<protein>
    <recommendedName>
        <fullName evidence="8">Zn(2)-C6 fungal-type domain-containing protein</fullName>
    </recommendedName>
</protein>
<dbReference type="GeneID" id="63834936"/>
<feature type="region of interest" description="Disordered" evidence="7">
    <location>
        <begin position="73"/>
        <end position="105"/>
    </location>
</feature>
<evidence type="ECO:0000313" key="9">
    <source>
        <dbReference type="EMBL" id="KAF3761759.1"/>
    </source>
</evidence>
<evidence type="ECO:0000313" key="10">
    <source>
        <dbReference type="Proteomes" id="UP000803844"/>
    </source>
</evidence>
<organism evidence="9 10">
    <name type="scientific">Cryphonectria parasitica (strain ATCC 38755 / EP155)</name>
    <dbReference type="NCBI Taxonomy" id="660469"/>
    <lineage>
        <taxon>Eukaryota</taxon>
        <taxon>Fungi</taxon>
        <taxon>Dikarya</taxon>
        <taxon>Ascomycota</taxon>
        <taxon>Pezizomycotina</taxon>
        <taxon>Sordariomycetes</taxon>
        <taxon>Sordariomycetidae</taxon>
        <taxon>Diaporthales</taxon>
        <taxon>Cryphonectriaceae</taxon>
        <taxon>Cryphonectria-Endothia species complex</taxon>
        <taxon>Cryphonectria</taxon>
    </lineage>
</organism>
<dbReference type="GO" id="GO:0008270">
    <property type="term" value="F:zinc ion binding"/>
    <property type="evidence" value="ECO:0007669"/>
    <property type="project" value="InterPro"/>
</dbReference>
<dbReference type="InterPro" id="IPR052360">
    <property type="entry name" value="Transcr_Regulatory_Proteins"/>
</dbReference>
<reference evidence="9" key="1">
    <citation type="journal article" date="2020" name="Phytopathology">
        <title>Genome sequence of the chestnut blight fungus Cryphonectria parasitica EP155: A fundamental resource for an archetypical invasive plant pathogen.</title>
        <authorList>
            <person name="Crouch J.A."/>
            <person name="Dawe A."/>
            <person name="Aerts A."/>
            <person name="Barry K."/>
            <person name="Churchill A.C.L."/>
            <person name="Grimwood J."/>
            <person name="Hillman B."/>
            <person name="Milgroom M.G."/>
            <person name="Pangilinan J."/>
            <person name="Smith M."/>
            <person name="Salamov A."/>
            <person name="Schmutz J."/>
            <person name="Yadav J."/>
            <person name="Grigoriev I.V."/>
            <person name="Nuss D."/>
        </authorList>
    </citation>
    <scope>NUCLEOTIDE SEQUENCE</scope>
    <source>
        <strain evidence="9">EP155</strain>
    </source>
</reference>
<keyword evidence="2" id="KW-0862">Zinc</keyword>
<evidence type="ECO:0000256" key="6">
    <source>
        <dbReference type="ARBA" id="ARBA00023242"/>
    </source>
</evidence>
<name>A0A9P4XVJ7_CRYP1</name>
<evidence type="ECO:0000256" key="3">
    <source>
        <dbReference type="ARBA" id="ARBA00023015"/>
    </source>
</evidence>